<keyword evidence="3 5" id="KW-0808">Transferase</keyword>
<evidence type="ECO:0000313" key="7">
    <source>
        <dbReference type="Proteomes" id="UP001596976"/>
    </source>
</evidence>
<comment type="subcellular location">
    <subcellularLocation>
        <location evidence="5">Cytoplasm</location>
    </subcellularLocation>
</comment>
<reference evidence="7" key="1">
    <citation type="journal article" date="2019" name="Int. J. Syst. Evol. Microbiol.">
        <title>The Global Catalogue of Microorganisms (GCM) 10K type strain sequencing project: providing services to taxonomists for standard genome sequencing and annotation.</title>
        <authorList>
            <consortium name="The Broad Institute Genomics Platform"/>
            <consortium name="The Broad Institute Genome Sequencing Center for Infectious Disease"/>
            <person name="Wu L."/>
            <person name="Ma J."/>
        </authorList>
    </citation>
    <scope>NUCLEOTIDE SEQUENCE [LARGE SCALE GENOMIC DNA]</scope>
    <source>
        <strain evidence="7">CCUG 63563</strain>
    </source>
</reference>
<proteinExistence type="inferred from homology"/>
<dbReference type="Gene3D" id="3.40.640.10">
    <property type="entry name" value="Type I PLP-dependent aspartate aminotransferase-like (Major domain)"/>
    <property type="match status" value="1"/>
</dbReference>
<accession>A0ABW3H0C2</accession>
<evidence type="ECO:0000256" key="3">
    <source>
        <dbReference type="ARBA" id="ARBA00022679"/>
    </source>
</evidence>
<dbReference type="EC" id="2.6.1.11" evidence="5"/>
<feature type="binding site" evidence="5">
    <location>
        <position position="265"/>
    </location>
    <ligand>
        <name>pyridoxal 5'-phosphate</name>
        <dbReference type="ChEBI" id="CHEBI:597326"/>
    </ligand>
</feature>
<feature type="binding site" evidence="5">
    <location>
        <position position="264"/>
    </location>
    <ligand>
        <name>N(2)-acetyl-L-ornithine</name>
        <dbReference type="ChEBI" id="CHEBI:57805"/>
    </ligand>
</feature>
<comment type="subunit">
    <text evidence="5">Homodimer.</text>
</comment>
<comment type="catalytic activity">
    <reaction evidence="5">
        <text>N(2)-acetyl-L-ornithine + 2-oxoglutarate = N-acetyl-L-glutamate 5-semialdehyde + L-glutamate</text>
        <dbReference type="Rhea" id="RHEA:18049"/>
        <dbReference type="ChEBI" id="CHEBI:16810"/>
        <dbReference type="ChEBI" id="CHEBI:29123"/>
        <dbReference type="ChEBI" id="CHEBI:29985"/>
        <dbReference type="ChEBI" id="CHEBI:57805"/>
        <dbReference type="EC" id="2.6.1.11"/>
    </reaction>
</comment>
<keyword evidence="7" id="KW-1185">Reference proteome</keyword>
<keyword evidence="1 5" id="KW-0032">Aminotransferase</keyword>
<dbReference type="PANTHER" id="PTHR11986:SF79">
    <property type="entry name" value="ACETYLORNITHINE AMINOTRANSFERASE, MITOCHONDRIAL"/>
    <property type="match status" value="1"/>
</dbReference>
<dbReference type="InterPro" id="IPR050103">
    <property type="entry name" value="Class-III_PLP-dep_AT"/>
</dbReference>
<dbReference type="InterPro" id="IPR049704">
    <property type="entry name" value="Aminotrans_3_PPA_site"/>
</dbReference>
<organism evidence="6 7">
    <name type="scientific">Savagea faecisuis</name>
    <dbReference type="NCBI Taxonomy" id="1274803"/>
    <lineage>
        <taxon>Bacteria</taxon>
        <taxon>Bacillati</taxon>
        <taxon>Bacillota</taxon>
        <taxon>Bacilli</taxon>
        <taxon>Bacillales</taxon>
        <taxon>Caryophanaceae</taxon>
        <taxon>Savagea</taxon>
    </lineage>
</organism>
<dbReference type="InterPro" id="IPR015421">
    <property type="entry name" value="PyrdxlP-dep_Trfase_major"/>
</dbReference>
<dbReference type="InterPro" id="IPR005814">
    <property type="entry name" value="Aminotrans_3"/>
</dbReference>
<evidence type="ECO:0000256" key="5">
    <source>
        <dbReference type="HAMAP-Rule" id="MF_01107"/>
    </source>
</evidence>
<evidence type="ECO:0000256" key="1">
    <source>
        <dbReference type="ARBA" id="ARBA00022576"/>
    </source>
</evidence>
<evidence type="ECO:0000256" key="4">
    <source>
        <dbReference type="ARBA" id="ARBA00022898"/>
    </source>
</evidence>
<feature type="binding site" evidence="5">
    <location>
        <position position="125"/>
    </location>
    <ligand>
        <name>N(2)-acetyl-L-ornithine</name>
        <dbReference type="ChEBI" id="CHEBI:57805"/>
    </ligand>
</feature>
<keyword evidence="5" id="KW-0055">Arginine biosynthesis</keyword>
<dbReference type="NCBIfam" id="NF002797">
    <property type="entry name" value="PRK02936.1"/>
    <property type="match status" value="1"/>
</dbReference>
<comment type="pathway">
    <text evidence="5">Amino-acid biosynthesis; L-arginine biosynthesis; N(2)-acetyl-L-ornithine from L-glutamate: step 4/4.</text>
</comment>
<protein>
    <recommendedName>
        <fullName evidence="5">Acetylornithine aminotransferase</fullName>
        <shortName evidence="5">ACOAT</shortName>
        <ecNumber evidence="5">2.6.1.11</ecNumber>
    </recommendedName>
</protein>
<dbReference type="HAMAP" id="MF_01107">
    <property type="entry name" value="ArgD_aminotrans_3"/>
    <property type="match status" value="1"/>
</dbReference>
<dbReference type="CDD" id="cd00610">
    <property type="entry name" value="OAT_like"/>
    <property type="match status" value="1"/>
</dbReference>
<dbReference type="InterPro" id="IPR015424">
    <property type="entry name" value="PyrdxlP-dep_Trfase"/>
</dbReference>
<dbReference type="RefSeq" id="WP_381013574.1">
    <property type="nucleotide sequence ID" value="NZ_JBHTJF010000035.1"/>
</dbReference>
<feature type="modified residue" description="N6-(pyridoxal phosphate)lysine" evidence="5">
    <location>
        <position position="236"/>
    </location>
</feature>
<dbReference type="Gene3D" id="3.90.1150.10">
    <property type="entry name" value="Aspartate Aminotransferase, domain 1"/>
    <property type="match status" value="1"/>
</dbReference>
<keyword evidence="4 5" id="KW-0663">Pyridoxal phosphate</keyword>
<keyword evidence="2 5" id="KW-0028">Amino-acid biosynthesis</keyword>
<dbReference type="GO" id="GO:0003992">
    <property type="term" value="F:N2-acetyl-L-ornithine:2-oxoglutarate 5-aminotransferase activity"/>
    <property type="evidence" value="ECO:0007669"/>
    <property type="project" value="UniProtKB-EC"/>
</dbReference>
<dbReference type="PROSITE" id="PS00600">
    <property type="entry name" value="AA_TRANSFER_CLASS_3"/>
    <property type="match status" value="1"/>
</dbReference>
<dbReference type="SUPFAM" id="SSF53383">
    <property type="entry name" value="PLP-dependent transferases"/>
    <property type="match status" value="1"/>
</dbReference>
<comment type="similarity">
    <text evidence="5">Belongs to the class-III pyridoxal-phosphate-dependent aminotransferase family. ArgD subfamily.</text>
</comment>
<dbReference type="PANTHER" id="PTHR11986">
    <property type="entry name" value="AMINOTRANSFERASE CLASS III"/>
    <property type="match status" value="1"/>
</dbReference>
<sequence length="374" mass="40438">MSVLFQNYARRPIELVEGKGTIAYDQNGKKYLDFSSGIAVTSLGHANEELVQVVCEQSKKVWHTSNLFQNSKQEEVATKLIEGTHFGQALFCNSGAEANEAAIKLARKHTGKFKIITFQQSFHGRTLGTMAATGQDKVKEGFGPMLETFDIIPYNDEAALERAMGDDVAAIMLEVVQGEGGVEPITETFAEKINEMSKQYGALIIVDEVQTGIGRTGTKYAFQQTVLQPDIMSLAKGLGGGFPIGAMIATKELADTFGPGTHGTTFGGNYLATAVASKVCDIIFDETFLQQVQEKGAYLKEAVEKELPSLETKGQGLLFGIRQEGWDVASVLAKAEEAGLLTVAAGNNVLRLLPPLTVSKEEIDEAVHILKQIL</sequence>
<dbReference type="NCBIfam" id="NF002325">
    <property type="entry name" value="PRK01278.1"/>
    <property type="match status" value="1"/>
</dbReference>
<dbReference type="InterPro" id="IPR004636">
    <property type="entry name" value="AcOrn/SuccOrn_fam"/>
</dbReference>
<comment type="miscellaneous">
    <text evidence="5">May also have succinyldiaminopimelate aminotransferase activity, thus carrying out the corresponding step in lysine biosynthesis.</text>
</comment>
<feature type="binding site" evidence="5">
    <location>
        <position position="122"/>
    </location>
    <ligand>
        <name>pyridoxal 5'-phosphate</name>
        <dbReference type="ChEBI" id="CHEBI:597326"/>
    </ligand>
</feature>
<evidence type="ECO:0000313" key="6">
    <source>
        <dbReference type="EMBL" id="MFD0944342.1"/>
    </source>
</evidence>
<feature type="binding site" evidence="5">
    <location>
        <begin position="207"/>
        <end position="210"/>
    </location>
    <ligand>
        <name>pyridoxal 5'-phosphate</name>
        <dbReference type="ChEBI" id="CHEBI:597326"/>
    </ligand>
</feature>
<dbReference type="PIRSF" id="PIRSF000521">
    <property type="entry name" value="Transaminase_4ab_Lys_Orn"/>
    <property type="match status" value="1"/>
</dbReference>
<feature type="binding site" evidence="5">
    <location>
        <begin position="95"/>
        <end position="96"/>
    </location>
    <ligand>
        <name>pyridoxal 5'-phosphate</name>
        <dbReference type="ChEBI" id="CHEBI:597326"/>
    </ligand>
</feature>
<dbReference type="NCBIfam" id="TIGR00707">
    <property type="entry name" value="argD"/>
    <property type="match status" value="1"/>
</dbReference>
<keyword evidence="5" id="KW-0963">Cytoplasm</keyword>
<name>A0ABW3H0C2_9BACL</name>
<dbReference type="EMBL" id="JBHTJF010000035">
    <property type="protein sequence ID" value="MFD0944342.1"/>
    <property type="molecule type" value="Genomic_DNA"/>
</dbReference>
<gene>
    <name evidence="5" type="primary">argD</name>
    <name evidence="6" type="ORF">ACFQ0V_11365</name>
</gene>
<evidence type="ECO:0000256" key="2">
    <source>
        <dbReference type="ARBA" id="ARBA00022605"/>
    </source>
</evidence>
<comment type="cofactor">
    <cofactor evidence="5">
        <name>pyridoxal 5'-phosphate</name>
        <dbReference type="ChEBI" id="CHEBI:597326"/>
    </cofactor>
    <text evidence="5">Binds 1 pyridoxal phosphate per subunit.</text>
</comment>
<dbReference type="Pfam" id="PF00202">
    <property type="entry name" value="Aminotran_3"/>
    <property type="match status" value="1"/>
</dbReference>
<comment type="caution">
    <text evidence="6">The sequence shown here is derived from an EMBL/GenBank/DDBJ whole genome shotgun (WGS) entry which is preliminary data.</text>
</comment>
<dbReference type="Proteomes" id="UP001596976">
    <property type="component" value="Unassembled WGS sequence"/>
</dbReference>
<dbReference type="InterPro" id="IPR015422">
    <property type="entry name" value="PyrdxlP-dep_Trfase_small"/>
</dbReference>